<evidence type="ECO:0000256" key="1">
    <source>
        <dbReference type="ARBA" id="ARBA00022574"/>
    </source>
</evidence>
<keyword evidence="2 5" id="KW-0677">Repeat</keyword>
<dbReference type="InterPro" id="IPR019775">
    <property type="entry name" value="WD40_repeat_CS"/>
</dbReference>
<dbReference type="InterPro" id="IPR001680">
    <property type="entry name" value="WD40_rpt"/>
</dbReference>
<proteinExistence type="inferred from homology"/>
<dbReference type="GO" id="GO:0007015">
    <property type="term" value="P:actin filament organization"/>
    <property type="evidence" value="ECO:0007669"/>
    <property type="project" value="TreeGrafter"/>
</dbReference>
<dbReference type="Pfam" id="PF00400">
    <property type="entry name" value="WD40"/>
    <property type="match status" value="3"/>
</dbReference>
<dbReference type="SMART" id="SM00320">
    <property type="entry name" value="WD40"/>
    <property type="match status" value="3"/>
</dbReference>
<feature type="region of interest" description="Disordered" evidence="7">
    <location>
        <begin position="1"/>
        <end position="107"/>
    </location>
</feature>
<feature type="compositionally biased region" description="Basic and acidic residues" evidence="7">
    <location>
        <begin position="88"/>
        <end position="107"/>
    </location>
</feature>
<dbReference type="InterPro" id="IPR015943">
    <property type="entry name" value="WD40/YVTN_repeat-like_dom_sf"/>
</dbReference>
<feature type="compositionally biased region" description="Basic and acidic residues" evidence="7">
    <location>
        <begin position="15"/>
        <end position="32"/>
    </location>
</feature>
<dbReference type="Proteomes" id="UP000824219">
    <property type="component" value="Linkage Group LG22"/>
</dbReference>
<dbReference type="InterPro" id="IPR015048">
    <property type="entry name" value="DUF1899"/>
</dbReference>
<evidence type="ECO:0000256" key="3">
    <source>
        <dbReference type="ARBA" id="ARBA00023054"/>
    </source>
</evidence>
<feature type="repeat" description="WD" evidence="4">
    <location>
        <begin position="903"/>
        <end position="945"/>
    </location>
</feature>
<dbReference type="EMBL" id="JAHKSW010000022">
    <property type="protein sequence ID" value="KAG7318546.1"/>
    <property type="molecule type" value="Genomic_DNA"/>
</dbReference>
<accession>A0A9D3SBM9</accession>
<evidence type="ECO:0000256" key="4">
    <source>
        <dbReference type="PROSITE-ProRule" id="PRU00221"/>
    </source>
</evidence>
<evidence type="ECO:0000256" key="6">
    <source>
        <dbReference type="SAM" id="Coils"/>
    </source>
</evidence>
<evidence type="ECO:0000256" key="7">
    <source>
        <dbReference type="SAM" id="MobiDB-lite"/>
    </source>
</evidence>
<feature type="region of interest" description="Disordered" evidence="7">
    <location>
        <begin position="566"/>
        <end position="585"/>
    </location>
</feature>
<evidence type="ECO:0000313" key="10">
    <source>
        <dbReference type="Proteomes" id="UP000824219"/>
    </source>
</evidence>
<keyword evidence="10" id="KW-1185">Reference proteome</keyword>
<dbReference type="Gene3D" id="2.130.10.10">
    <property type="entry name" value="YVTN repeat-like/Quinoprotein amine dehydrogenase"/>
    <property type="match status" value="1"/>
</dbReference>
<dbReference type="InterPro" id="IPR036322">
    <property type="entry name" value="WD40_repeat_dom_sf"/>
</dbReference>
<evidence type="ECO:0000313" key="9">
    <source>
        <dbReference type="EMBL" id="KAG7318546.1"/>
    </source>
</evidence>
<evidence type="ECO:0000259" key="8">
    <source>
        <dbReference type="SMART" id="SM01166"/>
    </source>
</evidence>
<feature type="region of interest" description="Disordered" evidence="7">
    <location>
        <begin position="360"/>
        <end position="382"/>
    </location>
</feature>
<dbReference type="Pfam" id="PF16300">
    <property type="entry name" value="WD40_4"/>
    <property type="match status" value="1"/>
</dbReference>
<dbReference type="SUPFAM" id="SSF50978">
    <property type="entry name" value="WD40 repeat-like"/>
    <property type="match status" value="1"/>
</dbReference>
<protein>
    <recommendedName>
        <fullName evidence="5">Coronin</fullName>
    </recommendedName>
</protein>
<dbReference type="PANTHER" id="PTHR10856:SF10">
    <property type="entry name" value="CORONIN-1C"/>
    <property type="match status" value="1"/>
</dbReference>
<dbReference type="SMART" id="SM01166">
    <property type="entry name" value="DUF1899"/>
    <property type="match status" value="1"/>
</dbReference>
<feature type="compositionally biased region" description="Polar residues" evidence="7">
    <location>
        <begin position="1"/>
        <end position="14"/>
    </location>
</feature>
<dbReference type="PROSITE" id="PS50082">
    <property type="entry name" value="WD_REPEATS_2"/>
    <property type="match status" value="2"/>
</dbReference>
<feature type="domain" description="DUF1899" evidence="8">
    <location>
        <begin position="830"/>
        <end position="894"/>
    </location>
</feature>
<dbReference type="OrthoDB" id="8775619at2759"/>
<evidence type="ECO:0000256" key="5">
    <source>
        <dbReference type="RuleBase" id="RU280818"/>
    </source>
</evidence>
<dbReference type="InterPro" id="IPR015505">
    <property type="entry name" value="Coronin"/>
</dbReference>
<dbReference type="GO" id="GO:0001755">
    <property type="term" value="P:neural crest cell migration"/>
    <property type="evidence" value="ECO:0007669"/>
    <property type="project" value="TreeGrafter"/>
</dbReference>
<name>A0A9D3SBM9_9TELE</name>
<comment type="similarity">
    <text evidence="5">Belongs to the WD repeat coronin family.</text>
</comment>
<dbReference type="PROSITE" id="PS50294">
    <property type="entry name" value="WD_REPEATS_REGION"/>
    <property type="match status" value="2"/>
</dbReference>
<dbReference type="FunFam" id="2.130.10.10:FF:000003">
    <property type="entry name" value="Coronin"/>
    <property type="match status" value="1"/>
</dbReference>
<dbReference type="PROSITE" id="PS00678">
    <property type="entry name" value="WD_REPEATS_1"/>
    <property type="match status" value="1"/>
</dbReference>
<dbReference type="SMART" id="SM01167">
    <property type="entry name" value="DUF1900"/>
    <property type="match status" value="1"/>
</dbReference>
<sequence>MGQNQSRVGEQQGTLEEKEPSPDPGGNKKEGNTSEVTCSEVEDGVGLVRERLDVSPGTQPASPTLKLDTHSHKKGAPPIDWEWIQGGDGEREGGRERGEGEGGRTEFRGLQKLSNIRVTKRGTLSTEVAGSSKPDCIAVAERSNRMDLENSLNESHERKAIHEDNIQDLAWDSSSRVENDHFQQSESPVTEEKSVISVVTGSRKEQDGSVTAPEVEALIITEDLHDDIFPFEAPTRVMEKNDLDTLNDLLQKNLPGENPLLQDRPTVFLKSCELSEGRSSLSTLPRDKLPLQCQEKVISSEPGNLGVQEHAATLATFDQLDRSEFKTTEMLLQNSGDVCDFTTTEESKIRDNFEKIKQHQAAVSNIESSDTAEKSTTNPDSSVMASLGHAIYKGLTMSGFEELQEEEKHLSTSDLEKRMNNADRKTNISCDAGGVYKDTEKFPLEQENRVDYYPPIETANTQTEKIPEHFLAVVTGQSEMLSFPDMAVGEMDLHSALNAALESKDALVKEREMRNRDMFLVEPGASESDWDKLSGKIMFANQDSGLGNTMATVKLLGERSTVKLEKKRDKSFGQMTSVRDRDNQSADKNLTSVTDIHQEVSGFISNSKLISVSESTAGHEEGRHLLSHVEPKPCAPLPELLKSMDRHELKNTSKLCIEDPVKAFTSPVKDGCVSSVQQNPGTDNATSLLDVQNSLQVSTQYNTGQNNLTPQSIGQSCTSDCDNTMSRQTDQCIATRNEQTPVSAQGGVPAREKAENMPKGKPVSDLIKETVQLHEKKKEWTKPAEVKADVVLDSAQSVKVAQIKAAFDSPKKSLDKGLERKPSVKKDMKRVVRFSKFRHVFGQAVKNDQCYDDIRVSRVTWDSAFCAVNPKFVAVIVEASGGGAFMVLPLHKSGRIDKSHPTVCGHTGPVLDIDWCPHNDQVIASGSEDCTVMVWQIPENGLVTSMSEPVVVLEGHSKRVGIITWHPTARNVLLSAGCDNMIIIWNVGTGEALITLEDIHPDVIYSACWNRNGSLICTACKDKKVRVIDPRKGEIVAEKDKAHEGARPMRAIFLSDGKVFTTGFSRMSERQLALWNPQNMEDPITVHELDTSNGVLLPFYDPDTNVVYLCGKGDSSIRYFEITNEAPYVHYLNTFSSKEPQRGMGYMPKRGLDVNKCEISRFYKLHERKCEPIIMTVPRKSDLFQDDLYPDTAGPDCAIEAEDWFEGKNGEPILISLKDGYIPAKNRDLKVVKKNILDNKPKPSKNAEINATAPVTKTACAAPSAKSDPKLDEVLKEIKFLRELVSCQEKRIAKLEEQLSQMDV</sequence>
<reference evidence="9 10" key="1">
    <citation type="submission" date="2021-06" db="EMBL/GenBank/DDBJ databases">
        <title>Chromosome-level genome assembly of the red-tail catfish (Hemibagrus wyckioides).</title>
        <authorList>
            <person name="Shao F."/>
        </authorList>
    </citation>
    <scope>NUCLEOTIDE SEQUENCE [LARGE SCALE GENOMIC DNA]</scope>
    <source>
        <strain evidence="9">EC202008001</strain>
        <tissue evidence="9">Blood</tissue>
    </source>
</reference>
<dbReference type="PANTHER" id="PTHR10856">
    <property type="entry name" value="CORONIN"/>
    <property type="match status" value="1"/>
</dbReference>
<dbReference type="GO" id="GO:0051015">
    <property type="term" value="F:actin filament binding"/>
    <property type="evidence" value="ECO:0007669"/>
    <property type="project" value="TreeGrafter"/>
</dbReference>
<dbReference type="Pfam" id="PF08953">
    <property type="entry name" value="DUF1899"/>
    <property type="match status" value="1"/>
</dbReference>
<feature type="repeat" description="WD" evidence="4">
    <location>
        <begin position="953"/>
        <end position="995"/>
    </location>
</feature>
<feature type="coiled-coil region" evidence="6">
    <location>
        <begin position="1271"/>
        <end position="1298"/>
    </location>
</feature>
<organism evidence="9 10">
    <name type="scientific">Hemibagrus wyckioides</name>
    <dbReference type="NCBI Taxonomy" id="337641"/>
    <lineage>
        <taxon>Eukaryota</taxon>
        <taxon>Metazoa</taxon>
        <taxon>Chordata</taxon>
        <taxon>Craniata</taxon>
        <taxon>Vertebrata</taxon>
        <taxon>Euteleostomi</taxon>
        <taxon>Actinopterygii</taxon>
        <taxon>Neopterygii</taxon>
        <taxon>Teleostei</taxon>
        <taxon>Ostariophysi</taxon>
        <taxon>Siluriformes</taxon>
        <taxon>Bagridae</taxon>
        <taxon>Hemibagrus</taxon>
    </lineage>
</organism>
<comment type="caution">
    <text evidence="9">The sequence shown here is derived from an EMBL/GenBank/DDBJ whole genome shotgun (WGS) entry which is preliminary data.</text>
</comment>
<keyword evidence="1 4" id="KW-0853">WD repeat</keyword>
<feature type="compositionally biased region" description="Polar residues" evidence="7">
    <location>
        <begin position="361"/>
        <end position="382"/>
    </location>
</feature>
<keyword evidence="3 6" id="KW-0175">Coiled coil</keyword>
<evidence type="ECO:0000256" key="2">
    <source>
        <dbReference type="ARBA" id="ARBA00022737"/>
    </source>
</evidence>
<feature type="region of interest" description="Disordered" evidence="7">
    <location>
        <begin position="740"/>
        <end position="762"/>
    </location>
</feature>
<gene>
    <name evidence="9" type="ORF">KOW79_018301</name>
</gene>